<dbReference type="PANTHER" id="PTHR33986">
    <property type="entry name" value="OS02G0535700 PROTEIN"/>
    <property type="match status" value="1"/>
</dbReference>
<proteinExistence type="predicted"/>
<gene>
    <name evidence="1" type="ORF">DJ017_18795</name>
</gene>
<protein>
    <recommendedName>
        <fullName evidence="3">Nucleoside-diphosphate sugar epimerase</fullName>
    </recommendedName>
</protein>
<dbReference type="InterPro" id="IPR009367">
    <property type="entry name" value="Elm1-like"/>
</dbReference>
<dbReference type="RefSeq" id="WP_111530426.1">
    <property type="nucleotide sequence ID" value="NZ_JBHRSG010000003.1"/>
</dbReference>
<accession>A0A328AEQ2</accession>
<comment type="caution">
    <text evidence="1">The sequence shown here is derived from an EMBL/GenBank/DDBJ whole genome shotgun (WGS) entry which is preliminary data.</text>
</comment>
<dbReference type="AlphaFoldDB" id="A0A328AEQ2"/>
<dbReference type="Proteomes" id="UP000249254">
    <property type="component" value="Unassembled WGS sequence"/>
</dbReference>
<dbReference type="OrthoDB" id="272235at2"/>
<dbReference type="SUPFAM" id="SSF53756">
    <property type="entry name" value="UDP-Glycosyltransferase/glycogen phosphorylase"/>
    <property type="match status" value="1"/>
</dbReference>
<name>A0A328AEQ2_9CAUL</name>
<reference evidence="2" key="1">
    <citation type="submission" date="2018-05" db="EMBL/GenBank/DDBJ databases">
        <authorList>
            <person name="Li X."/>
        </authorList>
    </citation>
    <scope>NUCLEOTIDE SEQUENCE [LARGE SCALE GENOMIC DNA]</scope>
    <source>
        <strain evidence="2">LX32</strain>
    </source>
</reference>
<evidence type="ECO:0000313" key="1">
    <source>
        <dbReference type="EMBL" id="RAK51864.1"/>
    </source>
</evidence>
<evidence type="ECO:0008006" key="3">
    <source>
        <dbReference type="Google" id="ProtNLM"/>
    </source>
</evidence>
<dbReference type="PANTHER" id="PTHR33986:SF15">
    <property type="entry name" value="MITOCHONDRIAL FISSION PROTEIN ELM1"/>
    <property type="match status" value="1"/>
</dbReference>
<dbReference type="EMBL" id="QFYQ01000002">
    <property type="protein sequence ID" value="RAK51864.1"/>
    <property type="molecule type" value="Genomic_DNA"/>
</dbReference>
<dbReference type="Pfam" id="PF06258">
    <property type="entry name" value="Mito_fiss_Elm1"/>
    <property type="match status" value="1"/>
</dbReference>
<evidence type="ECO:0000313" key="2">
    <source>
        <dbReference type="Proteomes" id="UP000249254"/>
    </source>
</evidence>
<organism evidence="1 2">
    <name type="scientific">Phenylobacterium soli</name>
    <dbReference type="NCBI Taxonomy" id="2170551"/>
    <lineage>
        <taxon>Bacteria</taxon>
        <taxon>Pseudomonadati</taxon>
        <taxon>Pseudomonadota</taxon>
        <taxon>Alphaproteobacteria</taxon>
        <taxon>Caulobacterales</taxon>
        <taxon>Caulobacteraceae</taxon>
        <taxon>Phenylobacterium</taxon>
    </lineage>
</organism>
<keyword evidence="2" id="KW-1185">Reference proteome</keyword>
<sequence>MRTQARGLAKAVADEVVEKVVVMRPPWRWFPARWPGVLNGADAEAGDTLDPPWPDVIVTCGRRSAILGLAVKKQAGGKPLLVHLQDPLTSLRDFDLVVAMEHDDIKGPKVLKVLTTLHDMTPERLSQAHGDWEARLSALPRPLIGVLLGGPTRHSAFAGAEARELIARLAALRAKTGAGAVIVPSRRTPDEVLQVFVEAGRSDPGLWAWDRSGDNPYLGVLARADRFVITGDSVSMISEALATTKPVEVFAGNLRKRHVGFVEKLNERGLARWFDGEVSEPRPRPALDATAEAAAAVKKLLAARR</sequence>